<evidence type="ECO:0000313" key="2">
    <source>
        <dbReference type="Proteomes" id="UP000009231"/>
    </source>
</evidence>
<reference evidence="1 2" key="1">
    <citation type="journal article" date="2014" name="Int. J. Syst. Evol. Microbiol.">
        <title>Methanobacterium paludis sp. nov. and a novel strain of Methanobacterium lacus isolated from northern peatlands.</title>
        <authorList>
            <person name="Cadillo-Quiroz H."/>
            <person name="Brauer S.L."/>
            <person name="Goodson N."/>
            <person name="Yavitt J.B."/>
            <person name="Zinder S.H."/>
        </authorList>
    </citation>
    <scope>NUCLEOTIDE SEQUENCE [LARGE SCALE GENOMIC DNA]</scope>
    <source>
        <strain evidence="2">DSM 25820 / JCM 18151 / SWAN1</strain>
    </source>
</reference>
<dbReference type="EMBL" id="CP002772">
    <property type="protein sequence ID" value="AEG18413.1"/>
    <property type="molecule type" value="Genomic_DNA"/>
</dbReference>
<gene>
    <name evidence="1" type="ordered locus">MSWAN_1399</name>
</gene>
<accession>F6D779</accession>
<dbReference type="GeneID" id="10668904"/>
<proteinExistence type="predicted"/>
<dbReference type="eggNOG" id="arCOG09503">
    <property type="taxonomic scope" value="Archaea"/>
</dbReference>
<organism evidence="1 2">
    <name type="scientific">Methanobacterium paludis (strain DSM 25820 / JCM 18151 / SWAN1)</name>
    <dbReference type="NCBI Taxonomy" id="868131"/>
    <lineage>
        <taxon>Archaea</taxon>
        <taxon>Methanobacteriati</taxon>
        <taxon>Methanobacteriota</taxon>
        <taxon>Methanomada group</taxon>
        <taxon>Methanobacteria</taxon>
        <taxon>Methanobacteriales</taxon>
        <taxon>Methanobacteriaceae</taxon>
        <taxon>Methanobacterium</taxon>
    </lineage>
</organism>
<name>F6D779_METPW</name>
<dbReference type="STRING" id="868131.MSWAN_1399"/>
<dbReference type="HOGENOM" id="CLU_170798_0_0_2"/>
<evidence type="ECO:0000313" key="1">
    <source>
        <dbReference type="EMBL" id="AEG18413.1"/>
    </source>
</evidence>
<dbReference type="KEGG" id="mew:MSWAN_1399"/>
<dbReference type="AlphaFoldDB" id="F6D779"/>
<keyword evidence="2" id="KW-1185">Reference proteome</keyword>
<protein>
    <submittedName>
        <fullName evidence="1">Uncharacterized protein</fullName>
    </submittedName>
</protein>
<sequence>MEKSDEIKKIKVEEEFRKCTVCGFNRGFHASFLKDDDSSKYRVIYICPECGSRYDVGLKVEL</sequence>
<dbReference type="Proteomes" id="UP000009231">
    <property type="component" value="Chromosome"/>
</dbReference>
<dbReference type="OrthoDB" id="71000at2157"/>
<dbReference type="RefSeq" id="WP_013825914.1">
    <property type="nucleotide sequence ID" value="NC_015574.1"/>
</dbReference>